<dbReference type="PANTHER" id="PTHR45589">
    <property type="entry name" value="WD REPEAT DOMAIN 62, ISOFORM G"/>
    <property type="match status" value="1"/>
</dbReference>
<reference evidence="2" key="1">
    <citation type="submission" date="2017-02" db="EMBL/GenBank/DDBJ databases">
        <authorList>
            <person name="Tafer H."/>
            <person name="Lopandic K."/>
        </authorList>
    </citation>
    <scope>NUCLEOTIDE SEQUENCE [LARGE SCALE GENOMIC DNA]</scope>
    <source>
        <strain evidence="2">CBS 366.77</strain>
    </source>
</reference>
<proteinExistence type="predicted"/>
<organism evidence="1 2">
    <name type="scientific">Aspergillus sclerotialis</name>
    <dbReference type="NCBI Taxonomy" id="2070753"/>
    <lineage>
        <taxon>Eukaryota</taxon>
        <taxon>Fungi</taxon>
        <taxon>Dikarya</taxon>
        <taxon>Ascomycota</taxon>
        <taxon>Pezizomycotina</taxon>
        <taxon>Eurotiomycetes</taxon>
        <taxon>Eurotiomycetidae</taxon>
        <taxon>Eurotiales</taxon>
        <taxon>Aspergillaceae</taxon>
        <taxon>Aspergillus</taxon>
        <taxon>Aspergillus subgen. Polypaecilum</taxon>
    </lineage>
</organism>
<sequence>MELFVSGDRFGVLRILSGTPWKCVNEVRAHGGEVTDIAVESGRNSCLVASAGRDRMVQLFQRYEEDFQLIQTMDDHVGAVTQLLFINDREKLLSSSADRTILVRDRVTRDVDGVTAVAYIPTKVITLKSSPISMTLSPDSQDTLIVSTMDRCVQKLDITS</sequence>
<accession>A0A3A2ZJA8</accession>
<comment type="caution">
    <text evidence="1">The sequence shown here is derived from an EMBL/GenBank/DDBJ whole genome shotgun (WGS) entry which is preliminary data.</text>
</comment>
<dbReference type="STRING" id="2070753.A0A3A2ZJA8"/>
<dbReference type="InterPro" id="IPR052779">
    <property type="entry name" value="WDR62"/>
</dbReference>
<dbReference type="OrthoDB" id="6252103at2759"/>
<dbReference type="InterPro" id="IPR001680">
    <property type="entry name" value="WD40_rpt"/>
</dbReference>
<dbReference type="EMBL" id="MVGC01001266">
    <property type="protein sequence ID" value="RJE17271.1"/>
    <property type="molecule type" value="Genomic_DNA"/>
</dbReference>
<evidence type="ECO:0000313" key="1">
    <source>
        <dbReference type="EMBL" id="RJE17271.1"/>
    </source>
</evidence>
<dbReference type="Pfam" id="PF00400">
    <property type="entry name" value="WD40"/>
    <property type="match status" value="2"/>
</dbReference>
<dbReference type="PANTHER" id="PTHR45589:SF1">
    <property type="entry name" value="WD REPEAT DOMAIN 62, ISOFORM G"/>
    <property type="match status" value="1"/>
</dbReference>
<dbReference type="AlphaFoldDB" id="A0A3A2ZJA8"/>
<dbReference type="InterPro" id="IPR015943">
    <property type="entry name" value="WD40/YVTN_repeat-like_dom_sf"/>
</dbReference>
<evidence type="ECO:0000313" key="2">
    <source>
        <dbReference type="Proteomes" id="UP000266188"/>
    </source>
</evidence>
<dbReference type="SMART" id="SM00320">
    <property type="entry name" value="WD40"/>
    <property type="match status" value="3"/>
</dbReference>
<feature type="non-terminal residue" evidence="1">
    <location>
        <position position="160"/>
    </location>
</feature>
<name>A0A3A2ZJA8_9EURO</name>
<protein>
    <submittedName>
        <fullName evidence="1">WD repeat protein</fullName>
    </submittedName>
</protein>
<dbReference type="Proteomes" id="UP000266188">
    <property type="component" value="Unassembled WGS sequence"/>
</dbReference>
<gene>
    <name evidence="1" type="ORF">PHISCL_10392</name>
</gene>
<keyword evidence="2" id="KW-1185">Reference proteome</keyword>
<dbReference type="InterPro" id="IPR036322">
    <property type="entry name" value="WD40_repeat_dom_sf"/>
</dbReference>
<dbReference type="SUPFAM" id="SSF50978">
    <property type="entry name" value="WD40 repeat-like"/>
    <property type="match status" value="1"/>
</dbReference>
<dbReference type="Gene3D" id="2.130.10.10">
    <property type="entry name" value="YVTN repeat-like/Quinoprotein amine dehydrogenase"/>
    <property type="match status" value="1"/>
</dbReference>